<proteinExistence type="inferred from homology"/>
<keyword evidence="9" id="KW-1185">Reference proteome</keyword>
<feature type="transmembrane region" description="Helical" evidence="7">
    <location>
        <begin position="63"/>
        <end position="81"/>
    </location>
</feature>
<dbReference type="HOGENOM" id="CLU_133645_0_0_6"/>
<evidence type="ECO:0000256" key="4">
    <source>
        <dbReference type="ARBA" id="ARBA00022692"/>
    </source>
</evidence>
<dbReference type="Pfam" id="PF06173">
    <property type="entry name" value="DUF986"/>
    <property type="match status" value="1"/>
</dbReference>
<evidence type="ECO:0000313" key="9">
    <source>
        <dbReference type="Proteomes" id="UP000066995"/>
    </source>
</evidence>
<keyword evidence="6 7" id="KW-0472">Membrane</keyword>
<dbReference type="STRING" id="1433287.X808_18250"/>
<dbReference type="NCBIfam" id="NF002791">
    <property type="entry name" value="PRK02913.1"/>
    <property type="match status" value="1"/>
</dbReference>
<keyword evidence="4 7" id="KW-0812">Transmembrane</keyword>
<name>W0QEN1_9PAST</name>
<evidence type="ECO:0000256" key="5">
    <source>
        <dbReference type="ARBA" id="ARBA00022989"/>
    </source>
</evidence>
<comment type="similarity">
    <text evidence="2 7">Belongs to the UPF0266 family.</text>
</comment>
<evidence type="ECO:0000313" key="8">
    <source>
        <dbReference type="EMBL" id="AHG76345.1"/>
    </source>
</evidence>
<accession>W0QEN1</accession>
<dbReference type="Proteomes" id="UP000066995">
    <property type="component" value="Chromosome"/>
</dbReference>
<evidence type="ECO:0000256" key="2">
    <source>
        <dbReference type="ARBA" id="ARBA00009962"/>
    </source>
</evidence>
<evidence type="ECO:0000256" key="7">
    <source>
        <dbReference type="HAMAP-Rule" id="MF_01071"/>
    </source>
</evidence>
<keyword evidence="3 7" id="KW-1003">Cell membrane</keyword>
<dbReference type="EMBL" id="CP006943">
    <property type="protein sequence ID" value="AHG76345.1"/>
    <property type="molecule type" value="Genomic_DNA"/>
</dbReference>
<dbReference type="HAMAP" id="MF_01071">
    <property type="entry name" value="UPF0266"/>
    <property type="match status" value="1"/>
</dbReference>
<organism evidence="8 9">
    <name type="scientific">Mannheimia varigena USDA-ARS-USMARC-1296</name>
    <dbReference type="NCBI Taxonomy" id="1433287"/>
    <lineage>
        <taxon>Bacteria</taxon>
        <taxon>Pseudomonadati</taxon>
        <taxon>Pseudomonadota</taxon>
        <taxon>Gammaproteobacteria</taxon>
        <taxon>Pasteurellales</taxon>
        <taxon>Pasteurellaceae</taxon>
        <taxon>Mannheimia</taxon>
    </lineage>
</organism>
<dbReference type="GO" id="GO:0005886">
    <property type="term" value="C:plasma membrane"/>
    <property type="evidence" value="ECO:0007669"/>
    <property type="project" value="UniProtKB-SubCell"/>
</dbReference>
<feature type="transmembrane region" description="Helical" evidence="7">
    <location>
        <begin position="87"/>
        <end position="105"/>
    </location>
</feature>
<dbReference type="AlphaFoldDB" id="W0QEN1"/>
<comment type="subcellular location">
    <subcellularLocation>
        <location evidence="1 7">Cell membrane</location>
        <topology evidence="1 7">Multi-pass membrane protein</topology>
    </subcellularLocation>
</comment>
<protein>
    <recommendedName>
        <fullName evidence="7">UPF0266 membrane protein X808_18250</fullName>
    </recommendedName>
</protein>
<dbReference type="KEGG" id="mvi:X808_18250"/>
<dbReference type="InterPro" id="IPR009328">
    <property type="entry name" value="DUF986"/>
</dbReference>
<feature type="transmembrane region" description="Helical" evidence="7">
    <location>
        <begin position="20"/>
        <end position="42"/>
    </location>
</feature>
<keyword evidence="5 7" id="KW-1133">Transmembrane helix</keyword>
<evidence type="ECO:0000256" key="1">
    <source>
        <dbReference type="ARBA" id="ARBA00004651"/>
    </source>
</evidence>
<evidence type="ECO:0000256" key="6">
    <source>
        <dbReference type="ARBA" id="ARBA00023136"/>
    </source>
</evidence>
<reference evidence="8 9" key="1">
    <citation type="submission" date="2013-12" db="EMBL/GenBank/DDBJ databases">
        <title>Annotation of the Mannheimia varigena USDA-ARS-USMARC-1296 complete genome.</title>
        <authorList>
            <person name="Harhay G.P."/>
            <person name="Clawson M.L."/>
            <person name="Murray R.W."/>
            <person name="Lubbers B.V."/>
            <person name="Heaton M.P."/>
            <person name="Chitko-Mckown C.G."/>
            <person name="Harhay D.M."/>
            <person name="Smith T.P.L."/>
        </authorList>
    </citation>
    <scope>NUCLEOTIDE SEQUENCE [LARGE SCALE GENOMIC DNA]</scope>
    <source>
        <strain evidence="8 9">USDA-ARS-USMARC-1296</strain>
    </source>
</reference>
<sequence length="176" mass="20688">MIFKRFFYNFYLHFSDYSDIMTNAILFFFILLSFSFAIYDQILMNKLKGETKLTVILKKQKAIDSWLLIGLIILSISYGIQNQISVFTLYLLSTCVILAVYLAFFRAPRLLLKQNGFFFANVYFHYTRIYQINIAEISPREKVLVIDLHGGRRLLARPENENDLQSVVTFFGGYRK</sequence>
<gene>
    <name evidence="8" type="ORF">X808_18250</name>
</gene>
<dbReference type="eggNOG" id="COG4811">
    <property type="taxonomic scope" value="Bacteria"/>
</dbReference>
<evidence type="ECO:0000256" key="3">
    <source>
        <dbReference type="ARBA" id="ARBA00022475"/>
    </source>
</evidence>
<dbReference type="PATRIC" id="fig|1433287.3.peg.1821"/>